<dbReference type="PROSITE" id="PS50935">
    <property type="entry name" value="SSB"/>
    <property type="match status" value="1"/>
</dbReference>
<dbReference type="GO" id="GO:0006260">
    <property type="term" value="P:DNA replication"/>
    <property type="evidence" value="ECO:0007669"/>
    <property type="project" value="UniProtKB-UniRule"/>
</dbReference>
<dbReference type="Pfam" id="PF00436">
    <property type="entry name" value="SSB"/>
    <property type="match status" value="1"/>
</dbReference>
<dbReference type="GO" id="GO:0006281">
    <property type="term" value="P:DNA repair"/>
    <property type="evidence" value="ECO:0007669"/>
    <property type="project" value="UniProtKB-UniRule"/>
</dbReference>
<keyword evidence="1 2" id="KW-0238">DNA-binding</keyword>
<feature type="region of interest" description="Disordered" evidence="4">
    <location>
        <begin position="117"/>
        <end position="155"/>
    </location>
</feature>
<keyword evidence="6" id="KW-1185">Reference proteome</keyword>
<comment type="subunit">
    <text evidence="2">Homotetramer.</text>
</comment>
<evidence type="ECO:0000256" key="3">
    <source>
        <dbReference type="PIRNR" id="PIRNR002070"/>
    </source>
</evidence>
<dbReference type="SUPFAM" id="SSF50249">
    <property type="entry name" value="Nucleic acid-binding proteins"/>
    <property type="match status" value="1"/>
</dbReference>
<proteinExistence type="inferred from homology"/>
<dbReference type="HOGENOM" id="CLU_078758_6_0_11"/>
<dbReference type="InterPro" id="IPR012340">
    <property type="entry name" value="NA-bd_OB-fold"/>
</dbReference>
<evidence type="ECO:0000256" key="4">
    <source>
        <dbReference type="SAM" id="MobiDB-lite"/>
    </source>
</evidence>
<dbReference type="GO" id="GO:0003697">
    <property type="term" value="F:single-stranded DNA binding"/>
    <property type="evidence" value="ECO:0007669"/>
    <property type="project" value="UniProtKB-UniRule"/>
</dbReference>
<dbReference type="STRING" id="649764.HMPREF0762_01175"/>
<evidence type="ECO:0000256" key="2">
    <source>
        <dbReference type="HAMAP-Rule" id="MF_00984"/>
    </source>
</evidence>
<reference evidence="5" key="1">
    <citation type="submission" date="2009-10" db="EMBL/GenBank/DDBJ databases">
        <authorList>
            <person name="Weinstock G."/>
            <person name="Sodergren E."/>
            <person name="Clifton S."/>
            <person name="Fulton L."/>
            <person name="Fulton B."/>
            <person name="Courtney L."/>
            <person name="Fronick C."/>
            <person name="Harrison M."/>
            <person name="Strong C."/>
            <person name="Farmer C."/>
            <person name="Delahaunty K."/>
            <person name="Markovic C."/>
            <person name="Hall O."/>
            <person name="Minx P."/>
            <person name="Tomlinson C."/>
            <person name="Mitreva M."/>
            <person name="Nelson J."/>
            <person name="Hou S."/>
            <person name="Wollam A."/>
            <person name="Pepin K.H."/>
            <person name="Johnson M."/>
            <person name="Bhonagiri V."/>
            <person name="Nash W.E."/>
            <person name="Warren W."/>
            <person name="Chinwalla A."/>
            <person name="Mardis E.R."/>
            <person name="Wilson R.K."/>
        </authorList>
    </citation>
    <scope>NUCLEOTIDE SEQUENCE [LARGE SCALE GENOMIC DNA]</scope>
    <source>
        <strain evidence="5">ATCC 700122</strain>
    </source>
</reference>
<evidence type="ECO:0000256" key="1">
    <source>
        <dbReference type="ARBA" id="ARBA00023125"/>
    </source>
</evidence>
<dbReference type="PANTHER" id="PTHR10302:SF27">
    <property type="entry name" value="SINGLE-STRANDED DNA-BINDING PROTEIN"/>
    <property type="match status" value="1"/>
</dbReference>
<keyword evidence="2" id="KW-0227">DNA damage</keyword>
<dbReference type="InterPro" id="IPR000424">
    <property type="entry name" value="Primosome_PriB/ssb"/>
</dbReference>
<dbReference type="EMBL" id="ACUX02000007">
    <property type="protein sequence ID" value="EEZ61106.1"/>
    <property type="molecule type" value="Genomic_DNA"/>
</dbReference>
<feature type="compositionally biased region" description="Low complexity" evidence="4">
    <location>
        <begin position="131"/>
        <end position="142"/>
    </location>
</feature>
<sequence>MRKKEEEDMSINKVLITGNLTRDPELRQTASGFPVLGFGVAVNDRRKDPQTGEWKDFPNYIDCTMFGTRAQSVSRFLSKGSKVAIEGKLRWSQWERDGQKRSKIEVIVDEIEFLSSRDGAGQGQQAPRMQASSYASPASSAPMVDTSVYDEDIPF</sequence>
<dbReference type="PANTHER" id="PTHR10302">
    <property type="entry name" value="SINGLE-STRANDED DNA-BINDING PROTEIN"/>
    <property type="match status" value="1"/>
</dbReference>
<dbReference type="GO" id="GO:0006310">
    <property type="term" value="P:DNA recombination"/>
    <property type="evidence" value="ECO:0007669"/>
    <property type="project" value="UniProtKB-UniRule"/>
</dbReference>
<evidence type="ECO:0000313" key="6">
    <source>
        <dbReference type="Proteomes" id="UP000006001"/>
    </source>
</evidence>
<dbReference type="AlphaFoldDB" id="D0WHE2"/>
<comment type="function">
    <text evidence="2">Plays an important role in DNA replication, recombination and repair. Binds to ssDNA and to an array of partner proteins to recruit them to their sites of action during DNA metabolism.</text>
</comment>
<dbReference type="CDD" id="cd04496">
    <property type="entry name" value="SSB_OBF"/>
    <property type="match status" value="1"/>
</dbReference>
<gene>
    <name evidence="5" type="ORF">HMPREF0762_01175</name>
</gene>
<keyword evidence="2" id="KW-0233">DNA recombination</keyword>
<dbReference type="eggNOG" id="COG0629">
    <property type="taxonomic scope" value="Bacteria"/>
</dbReference>
<dbReference type="PIRSF" id="PIRSF002070">
    <property type="entry name" value="SSB"/>
    <property type="match status" value="1"/>
</dbReference>
<dbReference type="Gene3D" id="2.40.50.140">
    <property type="entry name" value="Nucleic acid-binding proteins"/>
    <property type="match status" value="1"/>
</dbReference>
<dbReference type="NCBIfam" id="TIGR00621">
    <property type="entry name" value="ssb"/>
    <property type="match status" value="1"/>
</dbReference>
<keyword evidence="2" id="KW-0234">DNA repair</keyword>
<keyword evidence="2" id="KW-0235">DNA replication</keyword>
<protein>
    <recommendedName>
        <fullName evidence="2 3">Single-stranded DNA-binding protein</fullName>
        <shortName evidence="2">SSB</shortName>
    </recommendedName>
</protein>
<comment type="caution">
    <text evidence="2">Lacks conserved residue(s) required for the propagation of feature annotation.</text>
</comment>
<dbReference type="GO" id="GO:0009295">
    <property type="term" value="C:nucleoid"/>
    <property type="evidence" value="ECO:0007669"/>
    <property type="project" value="TreeGrafter"/>
</dbReference>
<accession>D0WHE2</accession>
<feature type="short sequence motif" description="Important for interaction with partner proteins" evidence="2">
    <location>
        <begin position="150"/>
        <end position="155"/>
    </location>
</feature>
<evidence type="ECO:0000313" key="5">
    <source>
        <dbReference type="EMBL" id="EEZ61106.1"/>
    </source>
</evidence>
<dbReference type="HAMAP" id="MF_00984">
    <property type="entry name" value="SSB"/>
    <property type="match status" value="1"/>
</dbReference>
<comment type="caution">
    <text evidence="5">The sequence shown here is derived from an EMBL/GenBank/DDBJ whole genome shotgun (WGS) entry which is preliminary data.</text>
</comment>
<dbReference type="InterPro" id="IPR011344">
    <property type="entry name" value="ssDNA-bd"/>
</dbReference>
<organism evidence="5 6">
    <name type="scientific">Slackia exigua (strain ATCC 700122 / DSM 15923 / CIP 105133 / JCM 11022 / KCTC 5966 / S-7)</name>
    <dbReference type="NCBI Taxonomy" id="649764"/>
    <lineage>
        <taxon>Bacteria</taxon>
        <taxon>Bacillati</taxon>
        <taxon>Actinomycetota</taxon>
        <taxon>Coriobacteriia</taxon>
        <taxon>Eggerthellales</taxon>
        <taxon>Eggerthellaceae</taxon>
        <taxon>Slackia</taxon>
    </lineage>
</organism>
<dbReference type="Proteomes" id="UP000006001">
    <property type="component" value="Unassembled WGS sequence"/>
</dbReference>
<name>D0WHE2_SLAES</name>